<name>A0ABQ8BG66_BRANA</name>
<evidence type="ECO:0000313" key="1">
    <source>
        <dbReference type="EMBL" id="KAH0903201.1"/>
    </source>
</evidence>
<accession>A0ABQ8BG66</accession>
<comment type="caution">
    <text evidence="1">The sequence shown here is derived from an EMBL/GenBank/DDBJ whole genome shotgun (WGS) entry which is preliminary data.</text>
</comment>
<dbReference type="Proteomes" id="UP000824890">
    <property type="component" value="Unassembled WGS sequence"/>
</dbReference>
<evidence type="ECO:0000313" key="2">
    <source>
        <dbReference type="Proteomes" id="UP000824890"/>
    </source>
</evidence>
<reference evidence="1 2" key="1">
    <citation type="submission" date="2021-05" db="EMBL/GenBank/DDBJ databases">
        <title>Genome Assembly of Synthetic Allotetraploid Brassica napus Reveals Homoeologous Exchanges between Subgenomes.</title>
        <authorList>
            <person name="Davis J.T."/>
        </authorList>
    </citation>
    <scope>NUCLEOTIDE SEQUENCE [LARGE SCALE GENOMIC DNA]</scope>
    <source>
        <strain evidence="2">cv. Da-Ae</strain>
        <tissue evidence="1">Seedling</tissue>
    </source>
</reference>
<organism evidence="1 2">
    <name type="scientific">Brassica napus</name>
    <name type="common">Rape</name>
    <dbReference type="NCBI Taxonomy" id="3708"/>
    <lineage>
        <taxon>Eukaryota</taxon>
        <taxon>Viridiplantae</taxon>
        <taxon>Streptophyta</taxon>
        <taxon>Embryophyta</taxon>
        <taxon>Tracheophyta</taxon>
        <taxon>Spermatophyta</taxon>
        <taxon>Magnoliopsida</taxon>
        <taxon>eudicotyledons</taxon>
        <taxon>Gunneridae</taxon>
        <taxon>Pentapetalae</taxon>
        <taxon>rosids</taxon>
        <taxon>malvids</taxon>
        <taxon>Brassicales</taxon>
        <taxon>Brassicaceae</taxon>
        <taxon>Brassiceae</taxon>
        <taxon>Brassica</taxon>
    </lineage>
</organism>
<dbReference type="EMBL" id="JAGKQM010000011">
    <property type="protein sequence ID" value="KAH0903201.1"/>
    <property type="molecule type" value="Genomic_DNA"/>
</dbReference>
<keyword evidence="2" id="KW-1185">Reference proteome</keyword>
<proteinExistence type="predicted"/>
<protein>
    <submittedName>
        <fullName evidence="1">Uncharacterized protein</fullName>
    </submittedName>
</protein>
<sequence length="121" mass="13341">MANNPAKSTPTKKQGVGLYDGSLKRVAPSTALNNAQSGILIGLDLLFISERCIAQNRVSWYKCFLKRGSQPLLPLISKDDTFRVLSELHEQSLAIEFNRSGSIHPKSLKRVVFSEVISAKV</sequence>
<gene>
    <name evidence="1" type="ORF">HID58_042704</name>
</gene>